<sequence>MRKKFFASLFLCFFLLSIVTPTWASSLKDEYKNYLNQQYDYKTIDNVSFKGTLNIDTFALKHKEVNPELDLFLKALNKATLDYDIAMDFKNHNAKFLLAFKNDMYNLPLNFFITQDQVLIDIDSIKKIVNSFDPVTADKFSKIPSAKKYLILLDKNSPEVSSLWENIEKALKEAQPKPSAIEAAKELNTLFIDSLPEGIVKKFDDQMIGLEIKQENLIPILSSLIQIVKENPEKVKQYVEAMGGDPTKDFAIEKKEDLSPEKIAVELQKLSEEMNKTFYLNSLQMGGKYIDKNHAKGFFTIDLNILEDKNRDFSGLFRIKSENFTQWNTSDKLDLPQATDSNSITSKELDRLVSP</sequence>
<dbReference type="Proteomes" id="UP000430670">
    <property type="component" value="Unassembled WGS sequence"/>
</dbReference>
<dbReference type="AlphaFoldDB" id="A0A6I3SKD3"/>
<dbReference type="EMBL" id="WNKU01000010">
    <property type="protein sequence ID" value="MTV49394.1"/>
    <property type="molecule type" value="Genomic_DNA"/>
</dbReference>
<dbReference type="RefSeq" id="WP_155476489.1">
    <property type="nucleotide sequence ID" value="NZ_WNKU01000010.1"/>
</dbReference>
<gene>
    <name evidence="2" type="ORF">GJ688_10430</name>
</gene>
<evidence type="ECO:0000313" key="3">
    <source>
        <dbReference type="Proteomes" id="UP000430670"/>
    </source>
</evidence>
<accession>A0A6I3SKD3</accession>
<dbReference type="OrthoDB" id="9821769at2"/>
<evidence type="ECO:0000256" key="1">
    <source>
        <dbReference type="SAM" id="SignalP"/>
    </source>
</evidence>
<proteinExistence type="predicted"/>
<comment type="caution">
    <text evidence="2">The sequence shown here is derived from an EMBL/GenBank/DDBJ whole genome shotgun (WGS) entry which is preliminary data.</text>
</comment>
<keyword evidence="1" id="KW-0732">Signal</keyword>
<reference evidence="2 3" key="1">
    <citation type="submission" date="2019-11" db="EMBL/GenBank/DDBJ databases">
        <title>Whole-genome sequence of a the green, strictly anaerobic photosynthetic bacterium Heliobacillus mobilis DSM 6151.</title>
        <authorList>
            <person name="Kyndt J.A."/>
            <person name="Meyer T.E."/>
        </authorList>
    </citation>
    <scope>NUCLEOTIDE SEQUENCE [LARGE SCALE GENOMIC DNA]</scope>
    <source>
        <strain evidence="2 3">DSM 6151</strain>
    </source>
</reference>
<organism evidence="2 3">
    <name type="scientific">Heliobacterium mobile</name>
    <name type="common">Heliobacillus mobilis</name>
    <dbReference type="NCBI Taxonomy" id="28064"/>
    <lineage>
        <taxon>Bacteria</taxon>
        <taxon>Bacillati</taxon>
        <taxon>Bacillota</taxon>
        <taxon>Clostridia</taxon>
        <taxon>Eubacteriales</taxon>
        <taxon>Heliobacteriaceae</taxon>
        <taxon>Heliobacterium</taxon>
    </lineage>
</organism>
<feature type="signal peptide" evidence="1">
    <location>
        <begin position="1"/>
        <end position="24"/>
    </location>
</feature>
<feature type="chain" id="PRO_5038865216" description="DUF945 family protein" evidence="1">
    <location>
        <begin position="25"/>
        <end position="355"/>
    </location>
</feature>
<evidence type="ECO:0008006" key="4">
    <source>
        <dbReference type="Google" id="ProtNLM"/>
    </source>
</evidence>
<evidence type="ECO:0000313" key="2">
    <source>
        <dbReference type="EMBL" id="MTV49394.1"/>
    </source>
</evidence>
<name>A0A6I3SKD3_HELMO</name>
<protein>
    <recommendedName>
        <fullName evidence="4">DUF945 family protein</fullName>
    </recommendedName>
</protein>
<keyword evidence="3" id="KW-1185">Reference proteome</keyword>